<feature type="compositionally biased region" description="Polar residues" evidence="1">
    <location>
        <begin position="60"/>
        <end position="83"/>
    </location>
</feature>
<gene>
    <name evidence="3" type="ORF">Tci_691028</name>
</gene>
<feature type="non-terminal residue" evidence="3">
    <location>
        <position position="242"/>
    </location>
</feature>
<proteinExistence type="predicted"/>
<feature type="domain" description="Reverse transcriptase Ty1/copia-type" evidence="2">
    <location>
        <begin position="133"/>
        <end position="207"/>
    </location>
</feature>
<evidence type="ECO:0000313" key="3">
    <source>
        <dbReference type="EMBL" id="GFB19057.1"/>
    </source>
</evidence>
<dbReference type="EMBL" id="BKCJ010571745">
    <property type="protein sequence ID" value="GFB19057.1"/>
    <property type="molecule type" value="Genomic_DNA"/>
</dbReference>
<name>A0A699KZY3_TANCI</name>
<comment type="caution">
    <text evidence="3">The sequence shown here is derived from an EMBL/GenBank/DDBJ whole genome shotgun (WGS) entry which is preliminary data.</text>
</comment>
<evidence type="ECO:0000259" key="2">
    <source>
        <dbReference type="Pfam" id="PF07727"/>
    </source>
</evidence>
<evidence type="ECO:0000256" key="1">
    <source>
        <dbReference type="SAM" id="MobiDB-lite"/>
    </source>
</evidence>
<dbReference type="InterPro" id="IPR013103">
    <property type="entry name" value="RVT_2"/>
</dbReference>
<protein>
    <submittedName>
        <fullName evidence="3">Retrovirus-related Pol polyprotein from transposon TNT 1-94</fullName>
    </submittedName>
</protein>
<reference evidence="3" key="1">
    <citation type="journal article" date="2019" name="Sci. Rep.">
        <title>Draft genome of Tanacetum cinerariifolium, the natural source of mosquito coil.</title>
        <authorList>
            <person name="Yamashiro T."/>
            <person name="Shiraishi A."/>
            <person name="Satake H."/>
            <person name="Nakayama K."/>
        </authorList>
    </citation>
    <scope>NUCLEOTIDE SEQUENCE</scope>
</reference>
<feature type="region of interest" description="Disordered" evidence="1">
    <location>
        <begin position="209"/>
        <end position="242"/>
    </location>
</feature>
<organism evidence="3">
    <name type="scientific">Tanacetum cinerariifolium</name>
    <name type="common">Dalmatian daisy</name>
    <name type="synonym">Chrysanthemum cinerariifolium</name>
    <dbReference type="NCBI Taxonomy" id="118510"/>
    <lineage>
        <taxon>Eukaryota</taxon>
        <taxon>Viridiplantae</taxon>
        <taxon>Streptophyta</taxon>
        <taxon>Embryophyta</taxon>
        <taxon>Tracheophyta</taxon>
        <taxon>Spermatophyta</taxon>
        <taxon>Magnoliopsida</taxon>
        <taxon>eudicotyledons</taxon>
        <taxon>Gunneridae</taxon>
        <taxon>Pentapetalae</taxon>
        <taxon>asterids</taxon>
        <taxon>campanulids</taxon>
        <taxon>Asterales</taxon>
        <taxon>Asteraceae</taxon>
        <taxon>Asteroideae</taxon>
        <taxon>Anthemideae</taxon>
        <taxon>Anthemidinae</taxon>
        <taxon>Tanacetum</taxon>
    </lineage>
</organism>
<dbReference type="Pfam" id="PF07727">
    <property type="entry name" value="RVT_2"/>
    <property type="match status" value="1"/>
</dbReference>
<dbReference type="AlphaFoldDB" id="A0A699KZY3"/>
<feature type="non-terminal residue" evidence="3">
    <location>
        <position position="1"/>
    </location>
</feature>
<accession>A0A699KZY3</accession>
<feature type="region of interest" description="Disordered" evidence="1">
    <location>
        <begin position="56"/>
        <end position="90"/>
    </location>
</feature>
<sequence length="242" mass="26569">DGASWSTVFVEGGPVDAASSGATTSAIGVMTSGAGVDHPAPEVITPIAEVVAPELAASTGPPSTKTIDQDAPSPSNSQTTPETKSPIIPNDVEEENHDLNIAHMNNDSFFDALIQSFWIEAMQEELNEFERLDVWELIPRPNKVMVITLKWIYKVKLDELGGILKNKAQLVACGYRQEEGIDFEESLAPVSRLEAIRIFFAYAAGNGYSRNRQKSRQKTTKPIQSGKDRKRQSKSKPEVKRQ</sequence>